<evidence type="ECO:0000313" key="1">
    <source>
        <dbReference type="EMBL" id="VDP88335.1"/>
    </source>
</evidence>
<protein>
    <submittedName>
        <fullName evidence="3">CSN8_PSD8_EIF3K domain-containing protein</fullName>
    </submittedName>
</protein>
<dbReference type="WBParaSite" id="ECPE_0001135401-mRNA-1">
    <property type="protein sequence ID" value="ECPE_0001135401-mRNA-1"/>
    <property type="gene ID" value="ECPE_0001135401"/>
</dbReference>
<dbReference type="Proteomes" id="UP000272942">
    <property type="component" value="Unassembled WGS sequence"/>
</dbReference>
<gene>
    <name evidence="1" type="ORF">ECPE_LOCUS11319</name>
</gene>
<dbReference type="AlphaFoldDB" id="A0A183AWI4"/>
<keyword evidence="2" id="KW-1185">Reference proteome</keyword>
<evidence type="ECO:0000313" key="3">
    <source>
        <dbReference type="WBParaSite" id="ECPE_0001135401-mRNA-1"/>
    </source>
</evidence>
<evidence type="ECO:0000313" key="2">
    <source>
        <dbReference type="Proteomes" id="UP000272942"/>
    </source>
</evidence>
<proteinExistence type="predicted"/>
<name>A0A183AWI4_9TREM</name>
<reference evidence="3" key="1">
    <citation type="submission" date="2016-06" db="UniProtKB">
        <authorList>
            <consortium name="WormBaseParasite"/>
        </authorList>
    </citation>
    <scope>IDENTIFICATION</scope>
</reference>
<sequence>MEYLLNRGTETGLVEVSQLMQAKYNIVEALLRTTETYRGCDDQELSVLLRPEQIACLRVYVKEGIWGKQASESTVAMKPG</sequence>
<dbReference type="OrthoDB" id="10250600at2759"/>
<reference evidence="1 2" key="2">
    <citation type="submission" date="2018-11" db="EMBL/GenBank/DDBJ databases">
        <authorList>
            <consortium name="Pathogen Informatics"/>
        </authorList>
    </citation>
    <scope>NUCLEOTIDE SEQUENCE [LARGE SCALE GENOMIC DNA]</scope>
    <source>
        <strain evidence="1 2">Egypt</strain>
    </source>
</reference>
<accession>A0A183AWI4</accession>
<dbReference type="EMBL" id="UZAN01050607">
    <property type="protein sequence ID" value="VDP88335.1"/>
    <property type="molecule type" value="Genomic_DNA"/>
</dbReference>
<organism evidence="3">
    <name type="scientific">Echinostoma caproni</name>
    <dbReference type="NCBI Taxonomy" id="27848"/>
    <lineage>
        <taxon>Eukaryota</taxon>
        <taxon>Metazoa</taxon>
        <taxon>Spiralia</taxon>
        <taxon>Lophotrochozoa</taxon>
        <taxon>Platyhelminthes</taxon>
        <taxon>Trematoda</taxon>
        <taxon>Digenea</taxon>
        <taxon>Plagiorchiida</taxon>
        <taxon>Echinostomata</taxon>
        <taxon>Echinostomatoidea</taxon>
        <taxon>Echinostomatidae</taxon>
        <taxon>Echinostoma</taxon>
    </lineage>
</organism>